<accession>A0A6B0U245</accession>
<evidence type="ECO:0000256" key="1">
    <source>
        <dbReference type="SAM" id="SignalP"/>
    </source>
</evidence>
<name>A0A6B0U245_IXORI</name>
<keyword evidence="1" id="KW-0732">Signal</keyword>
<reference evidence="2" key="1">
    <citation type="submission" date="2019-12" db="EMBL/GenBank/DDBJ databases">
        <title>An insight into the sialome of adult female Ixodes ricinus ticks feeding for 6 days.</title>
        <authorList>
            <person name="Perner J."/>
            <person name="Ribeiro J.M.C."/>
        </authorList>
    </citation>
    <scope>NUCLEOTIDE SEQUENCE</scope>
    <source>
        <strain evidence="2">Semi-engorged</strain>
        <tissue evidence="2">Salivary glands</tissue>
    </source>
</reference>
<protein>
    <recommendedName>
        <fullName evidence="3">Secreted protein</fullName>
    </recommendedName>
</protein>
<organism evidence="2">
    <name type="scientific">Ixodes ricinus</name>
    <name type="common">Common tick</name>
    <name type="synonym">Acarus ricinus</name>
    <dbReference type="NCBI Taxonomy" id="34613"/>
    <lineage>
        <taxon>Eukaryota</taxon>
        <taxon>Metazoa</taxon>
        <taxon>Ecdysozoa</taxon>
        <taxon>Arthropoda</taxon>
        <taxon>Chelicerata</taxon>
        <taxon>Arachnida</taxon>
        <taxon>Acari</taxon>
        <taxon>Parasitiformes</taxon>
        <taxon>Ixodida</taxon>
        <taxon>Ixodoidea</taxon>
        <taxon>Ixodidae</taxon>
        <taxon>Ixodinae</taxon>
        <taxon>Ixodes</taxon>
    </lineage>
</organism>
<dbReference type="EMBL" id="GIFC01002318">
    <property type="protein sequence ID" value="MXU84401.1"/>
    <property type="molecule type" value="Transcribed_RNA"/>
</dbReference>
<feature type="chain" id="PRO_5044502943" description="Secreted protein" evidence="1">
    <location>
        <begin position="18"/>
        <end position="80"/>
    </location>
</feature>
<feature type="signal peptide" evidence="1">
    <location>
        <begin position="1"/>
        <end position="17"/>
    </location>
</feature>
<sequence length="80" mass="9374">MLSVLFLLLGYAMASMGLTNLSYQFHICFEEHKFLFWRLLLVLWFKLLSFPDGANDSVLLACTKMFGQFFNEILTVQRML</sequence>
<proteinExistence type="predicted"/>
<evidence type="ECO:0008006" key="3">
    <source>
        <dbReference type="Google" id="ProtNLM"/>
    </source>
</evidence>
<dbReference type="AlphaFoldDB" id="A0A6B0U245"/>
<evidence type="ECO:0000313" key="2">
    <source>
        <dbReference type="EMBL" id="MXU84401.1"/>
    </source>
</evidence>